<evidence type="ECO:0000313" key="1">
    <source>
        <dbReference type="EMBL" id="HEL65445.1"/>
    </source>
</evidence>
<accession>A0A7C2E396</accession>
<gene>
    <name evidence="1" type="ORF">ENQ34_02020</name>
</gene>
<sequence length="92" mass="10145">MAGKKKDIRQEGVKNNSKPLRRLEIRLPADHFIFDVKEGSRSKVAAEMLDLAARIEAVEKRLAALEAEGLRPSGSKEEAKGFDAAGFFAVFD</sequence>
<name>A0A7C2E396_9THEO</name>
<comment type="caution">
    <text evidence="1">The sequence shown here is derived from an EMBL/GenBank/DDBJ whole genome shotgun (WGS) entry which is preliminary data.</text>
</comment>
<dbReference type="AlphaFoldDB" id="A0A7C2E396"/>
<protein>
    <submittedName>
        <fullName evidence="1">Uncharacterized protein</fullName>
    </submittedName>
</protein>
<organism evidence="1">
    <name type="scientific">Ammonifex degensii</name>
    <dbReference type="NCBI Taxonomy" id="42838"/>
    <lineage>
        <taxon>Bacteria</taxon>
        <taxon>Bacillati</taxon>
        <taxon>Bacillota</taxon>
        <taxon>Clostridia</taxon>
        <taxon>Thermoanaerobacterales</taxon>
        <taxon>Thermoanaerobacteraceae</taxon>
        <taxon>Ammonifex</taxon>
    </lineage>
</organism>
<reference evidence="1" key="1">
    <citation type="journal article" date="2020" name="mSystems">
        <title>Genome- and Community-Level Interaction Insights into Carbon Utilization and Element Cycling Functions of Hydrothermarchaeota in Hydrothermal Sediment.</title>
        <authorList>
            <person name="Zhou Z."/>
            <person name="Liu Y."/>
            <person name="Xu W."/>
            <person name="Pan J."/>
            <person name="Luo Z.H."/>
            <person name="Li M."/>
        </authorList>
    </citation>
    <scope>NUCLEOTIDE SEQUENCE [LARGE SCALE GENOMIC DNA]</scope>
    <source>
        <strain evidence="1">SpSt-300</strain>
    </source>
</reference>
<proteinExistence type="predicted"/>
<dbReference type="EMBL" id="DSMU01000127">
    <property type="protein sequence ID" value="HEL65445.1"/>
    <property type="molecule type" value="Genomic_DNA"/>
</dbReference>